<dbReference type="GO" id="GO:0008381">
    <property type="term" value="F:mechanosensitive monoatomic ion channel activity"/>
    <property type="evidence" value="ECO:0007669"/>
    <property type="project" value="InterPro"/>
</dbReference>
<dbReference type="HOGENOM" id="CLU_037945_1_0_2"/>
<evidence type="ECO:0000256" key="7">
    <source>
        <dbReference type="SAM" id="Phobius"/>
    </source>
</evidence>
<feature type="transmembrane region" description="Helical" evidence="7">
    <location>
        <begin position="15"/>
        <end position="36"/>
    </location>
</feature>
<evidence type="ECO:0000256" key="6">
    <source>
        <dbReference type="ARBA" id="ARBA00023136"/>
    </source>
</evidence>
<dbReference type="SUPFAM" id="SSF82689">
    <property type="entry name" value="Mechanosensitive channel protein MscS (YggB), C-terminal domain"/>
    <property type="match status" value="1"/>
</dbReference>
<evidence type="ECO:0000259" key="8">
    <source>
        <dbReference type="Pfam" id="PF00924"/>
    </source>
</evidence>
<dbReference type="Pfam" id="PF21082">
    <property type="entry name" value="MS_channel_3rd"/>
    <property type="match status" value="1"/>
</dbReference>
<dbReference type="InterPro" id="IPR011066">
    <property type="entry name" value="MscS_channel_C_sf"/>
</dbReference>
<gene>
    <name evidence="11" type="ordered locus">MSWAN_1712</name>
</gene>
<feature type="domain" description="Mechanosensitive ion channel MscS" evidence="8">
    <location>
        <begin position="97"/>
        <end position="163"/>
    </location>
</feature>
<sequence>MTVDLLLNDPILKDLIVTAITLIAAFLIIEWTSYIIRKAGKQWNIDLTLIQVLNEIIKYTVIALALTIILNEIGINISGIVLSLGIVGIAVGFAARDTLSNFIAGFFILADKGFRVGDIIEISNQQGRVLKMGFRITTLKTADNKIINIPNSSFSKDLYINHTSVESRRVDLDVTIPYEMNLDNVTKSLKHAALGLGGVLTKPQPDIQIKELSDTGVKATLSLWIDDPWNVTDYRTSLAKEVKNILVDKNA</sequence>
<proteinExistence type="inferred from homology"/>
<comment type="similarity">
    <text evidence="2">Belongs to the MscS (TC 1.A.23) family.</text>
</comment>
<feature type="transmembrane region" description="Helical" evidence="7">
    <location>
        <begin position="48"/>
        <end position="69"/>
    </location>
</feature>
<accession>F6D3D1</accession>
<keyword evidence="6 7" id="KW-0472">Membrane</keyword>
<keyword evidence="5 7" id="KW-1133">Transmembrane helix</keyword>
<evidence type="ECO:0000256" key="2">
    <source>
        <dbReference type="ARBA" id="ARBA00008017"/>
    </source>
</evidence>
<name>F6D3D1_METPW</name>
<dbReference type="PANTHER" id="PTHR30221">
    <property type="entry name" value="SMALL-CONDUCTANCE MECHANOSENSITIVE CHANNEL"/>
    <property type="match status" value="1"/>
</dbReference>
<evidence type="ECO:0000256" key="4">
    <source>
        <dbReference type="ARBA" id="ARBA00022692"/>
    </source>
</evidence>
<dbReference type="InterPro" id="IPR049278">
    <property type="entry name" value="MS_channel_C"/>
</dbReference>
<evidence type="ECO:0000313" key="11">
    <source>
        <dbReference type="EMBL" id="AEG18723.1"/>
    </source>
</evidence>
<dbReference type="InterPro" id="IPR049142">
    <property type="entry name" value="MS_channel_1st"/>
</dbReference>
<dbReference type="Gene3D" id="2.30.30.60">
    <property type="match status" value="1"/>
</dbReference>
<dbReference type="AlphaFoldDB" id="F6D3D1"/>
<evidence type="ECO:0000313" key="12">
    <source>
        <dbReference type="Proteomes" id="UP000009231"/>
    </source>
</evidence>
<dbReference type="GeneID" id="10669222"/>
<dbReference type="STRING" id="868131.MSWAN_1712"/>
<dbReference type="InterPro" id="IPR023408">
    <property type="entry name" value="MscS_beta-dom_sf"/>
</dbReference>
<dbReference type="InterPro" id="IPR045275">
    <property type="entry name" value="MscS_archaea/bacteria_type"/>
</dbReference>
<dbReference type="InterPro" id="IPR011014">
    <property type="entry name" value="MscS_channel_TM-2"/>
</dbReference>
<dbReference type="RefSeq" id="WP_013826222.1">
    <property type="nucleotide sequence ID" value="NC_015574.1"/>
</dbReference>
<keyword evidence="4 7" id="KW-0812">Transmembrane</keyword>
<evidence type="ECO:0000256" key="5">
    <source>
        <dbReference type="ARBA" id="ARBA00022989"/>
    </source>
</evidence>
<dbReference type="InterPro" id="IPR006685">
    <property type="entry name" value="MscS_channel_2nd"/>
</dbReference>
<dbReference type="PANTHER" id="PTHR30221:SF1">
    <property type="entry name" value="SMALL-CONDUCTANCE MECHANOSENSITIVE CHANNEL"/>
    <property type="match status" value="1"/>
</dbReference>
<keyword evidence="3" id="KW-1003">Cell membrane</keyword>
<dbReference type="Pfam" id="PF00924">
    <property type="entry name" value="MS_channel_2nd"/>
    <property type="match status" value="1"/>
</dbReference>
<evidence type="ECO:0000256" key="1">
    <source>
        <dbReference type="ARBA" id="ARBA00004651"/>
    </source>
</evidence>
<feature type="domain" description="Mechanosensitive ion channel transmembrane helices 2/3" evidence="10">
    <location>
        <begin position="56"/>
        <end position="95"/>
    </location>
</feature>
<dbReference type="eggNOG" id="arCOG01568">
    <property type="taxonomic scope" value="Archaea"/>
</dbReference>
<feature type="domain" description="Mechanosensitive ion channel MscS C-terminal" evidence="9">
    <location>
        <begin position="170"/>
        <end position="247"/>
    </location>
</feature>
<evidence type="ECO:0000256" key="3">
    <source>
        <dbReference type="ARBA" id="ARBA00022475"/>
    </source>
</evidence>
<dbReference type="KEGG" id="mew:MSWAN_1712"/>
<dbReference type="SUPFAM" id="SSF82861">
    <property type="entry name" value="Mechanosensitive channel protein MscS (YggB), transmembrane region"/>
    <property type="match status" value="1"/>
</dbReference>
<dbReference type="Proteomes" id="UP000009231">
    <property type="component" value="Chromosome"/>
</dbReference>
<evidence type="ECO:0000259" key="9">
    <source>
        <dbReference type="Pfam" id="PF21082"/>
    </source>
</evidence>
<evidence type="ECO:0000259" key="10">
    <source>
        <dbReference type="Pfam" id="PF21088"/>
    </source>
</evidence>
<keyword evidence="12" id="KW-1185">Reference proteome</keyword>
<dbReference type="EMBL" id="CP002772">
    <property type="protein sequence ID" value="AEG18723.1"/>
    <property type="molecule type" value="Genomic_DNA"/>
</dbReference>
<dbReference type="SUPFAM" id="SSF50182">
    <property type="entry name" value="Sm-like ribonucleoproteins"/>
    <property type="match status" value="1"/>
</dbReference>
<feature type="transmembrane region" description="Helical" evidence="7">
    <location>
        <begin position="75"/>
        <end position="95"/>
    </location>
</feature>
<dbReference type="InterPro" id="IPR010920">
    <property type="entry name" value="LSM_dom_sf"/>
</dbReference>
<organism evidence="11 12">
    <name type="scientific">Methanobacterium paludis (strain DSM 25820 / JCM 18151 / SWAN1)</name>
    <dbReference type="NCBI Taxonomy" id="868131"/>
    <lineage>
        <taxon>Archaea</taxon>
        <taxon>Methanobacteriati</taxon>
        <taxon>Methanobacteriota</taxon>
        <taxon>Methanomada group</taxon>
        <taxon>Methanobacteria</taxon>
        <taxon>Methanobacteriales</taxon>
        <taxon>Methanobacteriaceae</taxon>
        <taxon>Methanobacterium</taxon>
    </lineage>
</organism>
<dbReference type="Pfam" id="PF21088">
    <property type="entry name" value="MS_channel_1st"/>
    <property type="match status" value="1"/>
</dbReference>
<comment type="subcellular location">
    <subcellularLocation>
        <location evidence="1">Cell membrane</location>
        <topology evidence="1">Multi-pass membrane protein</topology>
    </subcellularLocation>
</comment>
<dbReference type="GO" id="GO:0005886">
    <property type="term" value="C:plasma membrane"/>
    <property type="evidence" value="ECO:0007669"/>
    <property type="project" value="UniProtKB-SubCell"/>
</dbReference>
<dbReference type="Gene3D" id="3.30.70.100">
    <property type="match status" value="1"/>
</dbReference>
<reference evidence="11 12" key="1">
    <citation type="journal article" date="2014" name="Int. J. Syst. Evol. Microbiol.">
        <title>Methanobacterium paludis sp. nov. and a novel strain of Methanobacterium lacus isolated from northern peatlands.</title>
        <authorList>
            <person name="Cadillo-Quiroz H."/>
            <person name="Brauer S.L."/>
            <person name="Goodson N."/>
            <person name="Yavitt J.B."/>
            <person name="Zinder S.H."/>
        </authorList>
    </citation>
    <scope>NUCLEOTIDE SEQUENCE [LARGE SCALE GENOMIC DNA]</scope>
    <source>
        <strain evidence="12">DSM 25820 / JCM 18151 / SWAN1</strain>
    </source>
</reference>
<dbReference type="Gene3D" id="1.10.287.1260">
    <property type="match status" value="1"/>
</dbReference>
<protein>
    <submittedName>
        <fullName evidence="11">MscS Mechanosensitive ion channel</fullName>
    </submittedName>
</protein>